<keyword evidence="2" id="KW-0540">Nuclease</keyword>
<accession>A0ABT6B8R3</accession>
<dbReference type="GO" id="GO:0016874">
    <property type="term" value="F:ligase activity"/>
    <property type="evidence" value="ECO:0007669"/>
    <property type="project" value="UniProtKB-KW"/>
</dbReference>
<reference evidence="2 3" key="1">
    <citation type="journal article" date="2024" name="Curr. Microbiol.">
        <title>Luteibacter sahnii sp. nov., A Novel Yellow-Colored Xanthomonadin Pigment Producing Probiotic Bacterium from Healthy Rice Seed Microbiome.</title>
        <authorList>
            <person name="Jaiswal G."/>
            <person name="Rana R."/>
            <person name="Nayak P.K."/>
            <person name="Chouhan R."/>
            <person name="Gandhi S.G."/>
            <person name="Patel H.K."/>
            <person name="Patil P.B."/>
        </authorList>
    </citation>
    <scope>NUCLEOTIDE SEQUENCE [LARGE SCALE GENOMIC DNA]</scope>
    <source>
        <strain evidence="2 3">PPL201</strain>
    </source>
</reference>
<sequence>MSTHRIEVAGEMLELHPERAIHWPARRMLLVADVHFGKGAVFRRAGIAVPSGDTEDDLARLDRLIAEHTPAELVVLGDLVHGAPSSRSEWVDRVQRWRAAHRDVRMVLVAGNHDRHMDASRLGFVVRPDRVVQPPFVFAHHPDDDDRGYVLAGHVHPGIAVRDGWRKHRLPAFVFDARVGMLPAFGTLTGLHDVREEAGRRIVAVTPAGLLPLG</sequence>
<organism evidence="2 3">
    <name type="scientific">Luteibacter sahnii</name>
    <dbReference type="NCBI Taxonomy" id="3021977"/>
    <lineage>
        <taxon>Bacteria</taxon>
        <taxon>Pseudomonadati</taxon>
        <taxon>Pseudomonadota</taxon>
        <taxon>Gammaproteobacteria</taxon>
        <taxon>Lysobacterales</taxon>
        <taxon>Rhodanobacteraceae</taxon>
        <taxon>Luteibacter</taxon>
    </lineage>
</organism>
<gene>
    <name evidence="2" type="primary">pdeM</name>
    <name evidence="2" type="ORF">P3W24_05900</name>
</gene>
<keyword evidence="2" id="KW-0378">Hydrolase</keyword>
<dbReference type="Pfam" id="PF00149">
    <property type="entry name" value="Metallophos"/>
    <property type="match status" value="1"/>
</dbReference>
<dbReference type="NCBIfam" id="TIGR04123">
    <property type="entry name" value="P_estr_lig_assc"/>
    <property type="match status" value="1"/>
</dbReference>
<protein>
    <submittedName>
        <fullName evidence="2">Ligase-associated DNA damage response endonuclease PdeM</fullName>
        <ecNumber evidence="2">3.1.-.-</ecNumber>
    </submittedName>
</protein>
<dbReference type="InterPro" id="IPR024173">
    <property type="entry name" value="Pesterase_MJ0037-like"/>
</dbReference>
<proteinExistence type="predicted"/>
<dbReference type="Proteomes" id="UP001528850">
    <property type="component" value="Unassembled WGS sequence"/>
</dbReference>
<feature type="domain" description="Calcineurin-like phosphoesterase" evidence="1">
    <location>
        <begin position="27"/>
        <end position="128"/>
    </location>
</feature>
<evidence type="ECO:0000313" key="2">
    <source>
        <dbReference type="EMBL" id="MDF4024491.1"/>
    </source>
</evidence>
<keyword evidence="2" id="KW-0436">Ligase</keyword>
<dbReference type="PANTHER" id="PTHR39323">
    <property type="entry name" value="BLR1149 PROTEIN"/>
    <property type="match status" value="1"/>
</dbReference>
<evidence type="ECO:0000313" key="3">
    <source>
        <dbReference type="Proteomes" id="UP001528850"/>
    </source>
</evidence>
<keyword evidence="2" id="KW-0255">Endonuclease</keyword>
<keyword evidence="3" id="KW-1185">Reference proteome</keyword>
<dbReference type="SUPFAM" id="SSF56300">
    <property type="entry name" value="Metallo-dependent phosphatases"/>
    <property type="match status" value="1"/>
</dbReference>
<dbReference type="Gene3D" id="3.60.21.10">
    <property type="match status" value="1"/>
</dbReference>
<dbReference type="PIRSF" id="PIRSF000887">
    <property type="entry name" value="Pesterase_MJ0037"/>
    <property type="match status" value="1"/>
</dbReference>
<dbReference type="PANTHER" id="PTHR39323:SF1">
    <property type="entry name" value="BLR1149 PROTEIN"/>
    <property type="match status" value="1"/>
</dbReference>
<dbReference type="GO" id="GO:0004519">
    <property type="term" value="F:endonuclease activity"/>
    <property type="evidence" value="ECO:0007669"/>
    <property type="project" value="UniProtKB-KW"/>
</dbReference>
<dbReference type="GO" id="GO:0016787">
    <property type="term" value="F:hydrolase activity"/>
    <property type="evidence" value="ECO:0007669"/>
    <property type="project" value="UniProtKB-KW"/>
</dbReference>
<name>A0ABT6B8R3_9GAMM</name>
<dbReference type="EMBL" id="JARJJS010000001">
    <property type="protein sequence ID" value="MDF4024491.1"/>
    <property type="molecule type" value="Genomic_DNA"/>
</dbReference>
<dbReference type="InterPro" id="IPR004843">
    <property type="entry name" value="Calcineurin-like_PHP"/>
</dbReference>
<dbReference type="EC" id="3.1.-.-" evidence="2"/>
<evidence type="ECO:0000259" key="1">
    <source>
        <dbReference type="Pfam" id="PF00149"/>
    </source>
</evidence>
<comment type="caution">
    <text evidence="2">The sequence shown here is derived from an EMBL/GenBank/DDBJ whole genome shotgun (WGS) entry which is preliminary data.</text>
</comment>
<dbReference type="InterPro" id="IPR026336">
    <property type="entry name" value="PdeM-like"/>
</dbReference>
<dbReference type="InterPro" id="IPR029052">
    <property type="entry name" value="Metallo-depent_PP-like"/>
</dbReference>